<protein>
    <submittedName>
        <fullName evidence="2">Uncharacterized protein</fullName>
    </submittedName>
</protein>
<feature type="transmembrane region" description="Helical" evidence="1">
    <location>
        <begin position="119"/>
        <end position="139"/>
    </location>
</feature>
<feature type="transmembrane region" description="Helical" evidence="1">
    <location>
        <begin position="95"/>
        <end position="113"/>
    </location>
</feature>
<sequence length="142" mass="16874">MKRIKQFLQGNNNLLNTLKKYLNVLFEFNEKFFIIFLIIYLSLLLVEQLLLENLKEYIDLNNILIFLIIGGIIYSLSIRKERVVKKEYKLEGKDIVLIAALGIIGSYLIWLRIKEWKIISYFISISLGIFIICFLYLFLKNE</sequence>
<accession>X0ZB02</accession>
<feature type="transmembrane region" description="Helical" evidence="1">
    <location>
        <begin position="32"/>
        <end position="51"/>
    </location>
</feature>
<evidence type="ECO:0000313" key="2">
    <source>
        <dbReference type="EMBL" id="GAG66384.1"/>
    </source>
</evidence>
<dbReference type="EMBL" id="BART01002697">
    <property type="protein sequence ID" value="GAG66384.1"/>
    <property type="molecule type" value="Genomic_DNA"/>
</dbReference>
<gene>
    <name evidence="2" type="ORF">S01H4_08023</name>
</gene>
<comment type="caution">
    <text evidence="2">The sequence shown here is derived from an EMBL/GenBank/DDBJ whole genome shotgun (WGS) entry which is preliminary data.</text>
</comment>
<feature type="transmembrane region" description="Helical" evidence="1">
    <location>
        <begin position="57"/>
        <end position="74"/>
    </location>
</feature>
<name>X0ZB02_9ZZZZ</name>
<evidence type="ECO:0000256" key="1">
    <source>
        <dbReference type="SAM" id="Phobius"/>
    </source>
</evidence>
<keyword evidence="1" id="KW-0472">Membrane</keyword>
<proteinExistence type="predicted"/>
<reference evidence="2" key="1">
    <citation type="journal article" date="2014" name="Front. Microbiol.">
        <title>High frequency of phylogenetically diverse reductive dehalogenase-homologous genes in deep subseafloor sedimentary metagenomes.</title>
        <authorList>
            <person name="Kawai M."/>
            <person name="Futagami T."/>
            <person name="Toyoda A."/>
            <person name="Takaki Y."/>
            <person name="Nishi S."/>
            <person name="Hori S."/>
            <person name="Arai W."/>
            <person name="Tsubouchi T."/>
            <person name="Morono Y."/>
            <person name="Uchiyama I."/>
            <person name="Ito T."/>
            <person name="Fujiyama A."/>
            <person name="Inagaki F."/>
            <person name="Takami H."/>
        </authorList>
    </citation>
    <scope>NUCLEOTIDE SEQUENCE</scope>
    <source>
        <strain evidence="2">Expedition CK06-06</strain>
    </source>
</reference>
<keyword evidence="1" id="KW-0812">Transmembrane</keyword>
<keyword evidence="1" id="KW-1133">Transmembrane helix</keyword>
<organism evidence="2">
    <name type="scientific">marine sediment metagenome</name>
    <dbReference type="NCBI Taxonomy" id="412755"/>
    <lineage>
        <taxon>unclassified sequences</taxon>
        <taxon>metagenomes</taxon>
        <taxon>ecological metagenomes</taxon>
    </lineage>
</organism>
<dbReference type="AlphaFoldDB" id="X0ZB02"/>